<evidence type="ECO:0000313" key="2">
    <source>
        <dbReference type="EMBL" id="ADU23233.1"/>
    </source>
</evidence>
<evidence type="ECO:0000256" key="1">
    <source>
        <dbReference type="SAM" id="Phobius"/>
    </source>
</evidence>
<dbReference type="RefSeq" id="WP_013499348.1">
    <property type="nucleotide sequence ID" value="NC_014833.1"/>
</dbReference>
<dbReference type="AlphaFoldDB" id="E6UHU6"/>
<keyword evidence="1" id="KW-0472">Membrane</keyword>
<feature type="transmembrane region" description="Helical" evidence="1">
    <location>
        <begin position="44"/>
        <end position="64"/>
    </location>
</feature>
<gene>
    <name evidence="2" type="ordered locus">Rumal_2764</name>
</gene>
<protein>
    <submittedName>
        <fullName evidence="2">Uncharacterized protein</fullName>
    </submittedName>
</protein>
<organism evidence="2 3">
    <name type="scientific">Ruminococcus albus (strain ATCC 27210 / DSM 20455 / JCM 14654 / NCDO 2250 / 7)</name>
    <dbReference type="NCBI Taxonomy" id="697329"/>
    <lineage>
        <taxon>Bacteria</taxon>
        <taxon>Bacillati</taxon>
        <taxon>Bacillota</taxon>
        <taxon>Clostridia</taxon>
        <taxon>Eubacteriales</taxon>
        <taxon>Oscillospiraceae</taxon>
        <taxon>Ruminococcus</taxon>
    </lineage>
</organism>
<dbReference type="KEGG" id="ral:Rumal_2764"/>
<dbReference type="STRING" id="697329.Rumal_2764"/>
<keyword evidence="1" id="KW-0812">Transmembrane</keyword>
<keyword evidence="1" id="KW-1133">Transmembrane helix</keyword>
<proteinExistence type="predicted"/>
<reference evidence="2 3" key="1">
    <citation type="journal article" date="2011" name="J. Bacteriol.">
        <title>Complete genome of the cellulolytic ruminal bacterium Ruminococcus albus 7.</title>
        <authorList>
            <person name="Suen G."/>
            <person name="Stevenson D.M."/>
            <person name="Bruce D.C."/>
            <person name="Chertkov O."/>
            <person name="Copeland A."/>
            <person name="Cheng J.F."/>
            <person name="Detter C."/>
            <person name="Detter J.C."/>
            <person name="Goodwin L.A."/>
            <person name="Han C.S."/>
            <person name="Hauser L.J."/>
            <person name="Ivanova N.N."/>
            <person name="Kyrpides N.C."/>
            <person name="Land M.L."/>
            <person name="Lapidus A."/>
            <person name="Lucas S."/>
            <person name="Ovchinnikova G."/>
            <person name="Pitluck S."/>
            <person name="Tapia R."/>
            <person name="Woyke T."/>
            <person name="Boyum J."/>
            <person name="Mead D."/>
            <person name="Weimer P.J."/>
        </authorList>
    </citation>
    <scope>NUCLEOTIDE SEQUENCE [LARGE SCALE GENOMIC DNA]</scope>
    <source>
        <strain evidence="3">ATCC 27210 / DSM 20455 / JCM 14654 / NCDO 2250 / 7</strain>
    </source>
</reference>
<evidence type="ECO:0000313" key="3">
    <source>
        <dbReference type="Proteomes" id="UP000006919"/>
    </source>
</evidence>
<dbReference type="Proteomes" id="UP000006919">
    <property type="component" value="Chromosome"/>
</dbReference>
<accession>E6UHU6</accession>
<sequence length="97" mass="10618" precursor="true">MKNFRQLCIMLIVLLVFILTMTVTAALTKGVKEGKISASVLADAVMVISIAVAAGIVFAVIRLFRRHKQHLKQASSADILAEIMAMKDDNTKSDKED</sequence>
<dbReference type="OrthoDB" id="1828980at2"/>
<name>E6UHU6_RUMA7</name>
<dbReference type="EMBL" id="CP002403">
    <property type="protein sequence ID" value="ADU23233.1"/>
    <property type="molecule type" value="Genomic_DNA"/>
</dbReference>
<dbReference type="HOGENOM" id="CLU_2344910_0_0_9"/>